<protein>
    <recommendedName>
        <fullName evidence="4">Gag protein</fullName>
    </recommendedName>
</protein>
<organism evidence="2 3">
    <name type="scientific">Bombyx mori</name>
    <name type="common">Silk moth</name>
    <dbReference type="NCBI Taxonomy" id="7091"/>
    <lineage>
        <taxon>Eukaryota</taxon>
        <taxon>Metazoa</taxon>
        <taxon>Ecdysozoa</taxon>
        <taxon>Arthropoda</taxon>
        <taxon>Hexapoda</taxon>
        <taxon>Insecta</taxon>
        <taxon>Pterygota</taxon>
        <taxon>Neoptera</taxon>
        <taxon>Endopterygota</taxon>
        <taxon>Lepidoptera</taxon>
        <taxon>Glossata</taxon>
        <taxon>Ditrysia</taxon>
        <taxon>Bombycoidea</taxon>
        <taxon>Bombycidae</taxon>
        <taxon>Bombycinae</taxon>
        <taxon>Bombyx</taxon>
    </lineage>
</organism>
<feature type="compositionally biased region" description="Pro residues" evidence="1">
    <location>
        <begin position="276"/>
        <end position="289"/>
    </location>
</feature>
<feature type="region of interest" description="Disordered" evidence="1">
    <location>
        <begin position="303"/>
        <end position="322"/>
    </location>
</feature>
<keyword evidence="3" id="KW-1185">Reference proteome</keyword>
<evidence type="ECO:0000313" key="3">
    <source>
        <dbReference type="Proteomes" id="UP000005204"/>
    </source>
</evidence>
<evidence type="ECO:0000313" key="2">
    <source>
        <dbReference type="EnsemblMetazoa" id="XP_037876753.1"/>
    </source>
</evidence>
<feature type="compositionally biased region" description="Basic residues" evidence="1">
    <location>
        <begin position="1"/>
        <end position="11"/>
    </location>
</feature>
<sequence length="693" mass="77078">MTKPRTRRQSRRQSEYFEPTEDDSSPPPTASGNISVNDMVAMMSTWQRNQEETFEKLLHTVLNQSHRSSPPPAQPALGNFASCKARYSGAPDESLDGFIDAVEAYKECANVSETNALRGLSMLLTHEAATWWQGVKTTMNKWDHALTSLRGAFGDSRPPHRIYKELFANPQKASEKTELFISKTRALLSRLPKDDLTTKVQMDMVYGLLHSKIRERLRREEIDTFDTLLRKSREIEESCDESLSTSGLQSKLRQRQFPPPRHAASIAAVQGSTTAPPLPPQSAPKPPAPAVESSAHGTYRRSLRCSVVPPPPSSPQPHGSSTQFVNARRRYCFYCKNYGHTREECRRLAAKGKQDIDNAADPVPSCYGCNEKGVTRSQCAKCNSDFSACEYDGPKGALMGIYGTRYSTTVIKSSCNKDETQMSDSYMWKEQIHTLMKGGESESDISDSEHFLTKGAFLLTPSHGLSMEKASAICEKMEFKGCFSLTKTATGILFKFSSVDDYQMVFKKGFHKVTGSRFYRKIAIPCRPQKTFTIYVYDIPDEIPEEDVRHALYKFTSVVEVVRLYYSGSPKDGNTGTSTPKPEKTSSRALTTIDGELVSSMVPKEATSVVRVTLANIEEANILLQNGLDFYGATFFPTELATPTQAAKLIKPSNRVTGGTVSARVRDLLPVFDQQGFAKFAPPASRLVKPRSK</sequence>
<name>A0A8R2M7U2_BOMMO</name>
<dbReference type="Proteomes" id="UP000005204">
    <property type="component" value="Unassembled WGS sequence"/>
</dbReference>
<evidence type="ECO:0000256" key="1">
    <source>
        <dbReference type="SAM" id="MobiDB-lite"/>
    </source>
</evidence>
<feature type="region of interest" description="Disordered" evidence="1">
    <location>
        <begin position="239"/>
        <end position="295"/>
    </location>
</feature>
<dbReference type="EnsemblMetazoa" id="XM_038020825.1">
    <property type="protein sequence ID" value="XP_037876753.1"/>
    <property type="gene ID" value="LOC101743387"/>
</dbReference>
<evidence type="ECO:0008006" key="4">
    <source>
        <dbReference type="Google" id="ProtNLM"/>
    </source>
</evidence>
<dbReference type="AlphaFoldDB" id="A0A8R2M7U2"/>
<feature type="compositionally biased region" description="Polar residues" evidence="1">
    <location>
        <begin position="241"/>
        <end position="251"/>
    </location>
</feature>
<reference evidence="2" key="2">
    <citation type="submission" date="2022-06" db="UniProtKB">
        <authorList>
            <consortium name="EnsemblMetazoa"/>
        </authorList>
    </citation>
    <scope>IDENTIFICATION</scope>
    <source>
        <strain evidence="2">p50T (Dazao)</strain>
    </source>
</reference>
<accession>A0A8R2M7U2</accession>
<proteinExistence type="predicted"/>
<feature type="region of interest" description="Disordered" evidence="1">
    <location>
        <begin position="1"/>
        <end position="34"/>
    </location>
</feature>
<reference evidence="3" key="1">
    <citation type="journal article" date="2008" name="Insect Biochem. Mol. Biol.">
        <title>The genome of a lepidopteran model insect, the silkworm Bombyx mori.</title>
        <authorList>
            <consortium name="International Silkworm Genome Consortium"/>
        </authorList>
    </citation>
    <scope>NUCLEOTIDE SEQUENCE [LARGE SCALE GENOMIC DNA]</scope>
    <source>
        <strain evidence="3">p50T</strain>
    </source>
</reference>